<sequence>MVNITALNKPRFSEQIRLKVGEDYFSRSSRSTAERRENVTLVIRNYVVGRRPCLLQGICDSLVNLRLPLWGAEFAAVVSGHSSTITSSDECLCKRLPRHPYATPTTTTSTTVEQTPNATSIATLTTSNADFISSCPYGDRPFTSPIDLAAPKNTLRTHLTCRHFPSTFSYHMDLLGHMRLHAMLW</sequence>
<keyword evidence="2" id="KW-1185">Reference proteome</keyword>
<evidence type="ECO:0000313" key="2">
    <source>
        <dbReference type="Proteomes" id="UP000275846"/>
    </source>
</evidence>
<evidence type="ECO:0000313" key="1">
    <source>
        <dbReference type="EMBL" id="VDM01186.1"/>
    </source>
</evidence>
<reference evidence="3" key="1">
    <citation type="submission" date="2016-06" db="UniProtKB">
        <authorList>
            <consortium name="WormBaseParasite"/>
        </authorList>
    </citation>
    <scope>IDENTIFICATION</scope>
</reference>
<dbReference type="WBParaSite" id="SSLN_0001535901-mRNA-1">
    <property type="protein sequence ID" value="SSLN_0001535901-mRNA-1"/>
    <property type="gene ID" value="SSLN_0001535901"/>
</dbReference>
<gene>
    <name evidence="1" type="ORF">SSLN_LOCUS14800</name>
</gene>
<protein>
    <submittedName>
        <fullName evidence="1 3">Uncharacterized protein</fullName>
    </submittedName>
</protein>
<dbReference type="EMBL" id="UYSU01039320">
    <property type="protein sequence ID" value="VDM01186.1"/>
    <property type="molecule type" value="Genomic_DNA"/>
</dbReference>
<name>A0A183TEA2_SCHSO</name>
<evidence type="ECO:0000313" key="3">
    <source>
        <dbReference type="WBParaSite" id="SSLN_0001535901-mRNA-1"/>
    </source>
</evidence>
<organism evidence="3">
    <name type="scientific">Schistocephalus solidus</name>
    <name type="common">Tapeworm</name>
    <dbReference type="NCBI Taxonomy" id="70667"/>
    <lineage>
        <taxon>Eukaryota</taxon>
        <taxon>Metazoa</taxon>
        <taxon>Spiralia</taxon>
        <taxon>Lophotrochozoa</taxon>
        <taxon>Platyhelminthes</taxon>
        <taxon>Cestoda</taxon>
        <taxon>Eucestoda</taxon>
        <taxon>Diphyllobothriidea</taxon>
        <taxon>Diphyllobothriidae</taxon>
        <taxon>Schistocephalus</taxon>
    </lineage>
</organism>
<reference evidence="1 2" key="2">
    <citation type="submission" date="2018-11" db="EMBL/GenBank/DDBJ databases">
        <authorList>
            <consortium name="Pathogen Informatics"/>
        </authorList>
    </citation>
    <scope>NUCLEOTIDE SEQUENCE [LARGE SCALE GENOMIC DNA]</scope>
    <source>
        <strain evidence="1 2">NST_G2</strain>
    </source>
</reference>
<dbReference type="AlphaFoldDB" id="A0A183TEA2"/>
<accession>A0A183TEA2</accession>
<proteinExistence type="predicted"/>
<dbReference type="Proteomes" id="UP000275846">
    <property type="component" value="Unassembled WGS sequence"/>
</dbReference>